<evidence type="ECO:0000256" key="2">
    <source>
        <dbReference type="ARBA" id="ARBA00023163"/>
    </source>
</evidence>
<dbReference type="InterPro" id="IPR036390">
    <property type="entry name" value="WH_DNA-bd_sf"/>
</dbReference>
<proteinExistence type="predicted"/>
<evidence type="ECO:0000256" key="4">
    <source>
        <dbReference type="PIRSR" id="PIRSR640198-3"/>
    </source>
</evidence>
<organism evidence="6 7">
    <name type="scientific">Candidatus Woesebacteria bacterium RBG_13_46_13</name>
    <dbReference type="NCBI Taxonomy" id="1802479"/>
    <lineage>
        <taxon>Bacteria</taxon>
        <taxon>Candidatus Woeseibacteriota</taxon>
    </lineage>
</organism>
<dbReference type="AlphaFoldDB" id="A0A1F7X4V5"/>
<evidence type="ECO:0000256" key="1">
    <source>
        <dbReference type="ARBA" id="ARBA00023015"/>
    </source>
</evidence>
<dbReference type="InterPro" id="IPR036597">
    <property type="entry name" value="Fido-like_dom_sf"/>
</dbReference>
<dbReference type="PROSITE" id="PS51459">
    <property type="entry name" value="FIDO"/>
    <property type="match status" value="1"/>
</dbReference>
<keyword evidence="2" id="KW-0804">Transcription</keyword>
<dbReference type="EMBL" id="MGFR01000001">
    <property type="protein sequence ID" value="OGM10096.1"/>
    <property type="molecule type" value="Genomic_DNA"/>
</dbReference>
<evidence type="ECO:0000256" key="3">
    <source>
        <dbReference type="PIRSR" id="PIRSR640198-1"/>
    </source>
</evidence>
<feature type="active site" evidence="3">
    <location>
        <position position="189"/>
    </location>
</feature>
<dbReference type="Gene3D" id="1.10.10.10">
    <property type="entry name" value="Winged helix-like DNA-binding domain superfamily/Winged helix DNA-binding domain"/>
    <property type="match status" value="1"/>
</dbReference>
<protein>
    <recommendedName>
        <fullName evidence="5">Fido domain-containing protein</fullName>
    </recommendedName>
</protein>
<evidence type="ECO:0000259" key="5">
    <source>
        <dbReference type="PROSITE" id="PS51459"/>
    </source>
</evidence>
<dbReference type="Pfam" id="PF02661">
    <property type="entry name" value="Fic"/>
    <property type="match status" value="1"/>
</dbReference>
<feature type="domain" description="Fido" evidence="5">
    <location>
        <begin position="103"/>
        <end position="259"/>
    </location>
</feature>
<comment type="caution">
    <text evidence="6">The sequence shown here is derived from an EMBL/GenBank/DDBJ whole genome shotgun (WGS) entry which is preliminary data.</text>
</comment>
<accession>A0A1F7X4V5</accession>
<gene>
    <name evidence="6" type="ORF">A2Y68_01460</name>
</gene>
<keyword evidence="1" id="KW-0805">Transcription regulation</keyword>
<dbReference type="Pfam" id="PF08220">
    <property type="entry name" value="HTH_DeoR"/>
    <property type="match status" value="1"/>
</dbReference>
<dbReference type="InterPro" id="IPR040198">
    <property type="entry name" value="Fido_containing"/>
</dbReference>
<sequence>MYSPKFAISNKILKSIGEIEAAKEVIENAPLVPSFEKQFQSDAIVRTIYHGTHIEGNDLTLIQTKKVLEGEEVYGRARDIQEVVNYRNAVTLLEELSVKRGGYESEMLKDIHKTTVYKIVAEEKIGVFRTSQVVVKEEGTGEIIFQPPPFVEVPYLIDDFFAWLNSPGALEVHPILRAGIAHYILVAIHPFVEGNGRSARAFATLILMRENYNIKRFFSLEEHFDSDPESYYQAFSVVDKQSRNIAARDLTPWLEYFTQVVAAELSKIKERVRKLSIDTRLKVKIGEQIALSERQMRLVEYLSDQGSANMQELKKVLSMVSEDTVLRDLKDLWDKGIIKKEGSTKASRYVIART</sequence>
<dbReference type="SUPFAM" id="SSF46785">
    <property type="entry name" value="Winged helix' DNA-binding domain"/>
    <property type="match status" value="1"/>
</dbReference>
<dbReference type="PANTHER" id="PTHR13504">
    <property type="entry name" value="FIDO DOMAIN-CONTAINING PROTEIN DDB_G0283145"/>
    <property type="match status" value="1"/>
</dbReference>
<dbReference type="SUPFAM" id="SSF140931">
    <property type="entry name" value="Fic-like"/>
    <property type="match status" value="1"/>
</dbReference>
<dbReference type="InterPro" id="IPR003812">
    <property type="entry name" value="Fido"/>
</dbReference>
<name>A0A1F7X4V5_9BACT</name>
<dbReference type="InterPro" id="IPR036388">
    <property type="entry name" value="WH-like_DNA-bd_sf"/>
</dbReference>
<evidence type="ECO:0000313" key="6">
    <source>
        <dbReference type="EMBL" id="OGM10096.1"/>
    </source>
</evidence>
<dbReference type="InterPro" id="IPR001034">
    <property type="entry name" value="DeoR_HTH"/>
</dbReference>
<dbReference type="GO" id="GO:0003700">
    <property type="term" value="F:DNA-binding transcription factor activity"/>
    <property type="evidence" value="ECO:0007669"/>
    <property type="project" value="InterPro"/>
</dbReference>
<dbReference type="Proteomes" id="UP000176778">
    <property type="component" value="Unassembled WGS sequence"/>
</dbReference>
<reference evidence="6 7" key="1">
    <citation type="journal article" date="2016" name="Nat. Commun.">
        <title>Thousands of microbial genomes shed light on interconnected biogeochemical processes in an aquifer system.</title>
        <authorList>
            <person name="Anantharaman K."/>
            <person name="Brown C.T."/>
            <person name="Hug L.A."/>
            <person name="Sharon I."/>
            <person name="Castelle C.J."/>
            <person name="Probst A.J."/>
            <person name="Thomas B.C."/>
            <person name="Singh A."/>
            <person name="Wilkins M.J."/>
            <person name="Karaoz U."/>
            <person name="Brodie E.L."/>
            <person name="Williams K.H."/>
            <person name="Hubbard S.S."/>
            <person name="Banfield J.F."/>
        </authorList>
    </citation>
    <scope>NUCLEOTIDE SEQUENCE [LARGE SCALE GENOMIC DNA]</scope>
</reference>
<dbReference type="Gene3D" id="1.10.3290.10">
    <property type="entry name" value="Fido-like domain"/>
    <property type="match status" value="1"/>
</dbReference>
<feature type="site" description="Important for autoinhibition of adenylyltransferase activity" evidence="4">
    <location>
        <position position="55"/>
    </location>
</feature>
<dbReference type="STRING" id="1802479.A2Y68_01460"/>
<dbReference type="PANTHER" id="PTHR13504:SF38">
    <property type="entry name" value="FIDO DOMAIN-CONTAINING PROTEIN"/>
    <property type="match status" value="1"/>
</dbReference>
<evidence type="ECO:0000313" key="7">
    <source>
        <dbReference type="Proteomes" id="UP000176778"/>
    </source>
</evidence>